<keyword evidence="4" id="KW-1185">Reference proteome</keyword>
<dbReference type="GO" id="GO:0016787">
    <property type="term" value="F:hydrolase activity"/>
    <property type="evidence" value="ECO:0007669"/>
    <property type="project" value="UniProtKB-KW"/>
</dbReference>
<feature type="domain" description="AB hydrolase-1" evidence="2">
    <location>
        <begin position="91"/>
        <end position="325"/>
    </location>
</feature>
<evidence type="ECO:0000313" key="4">
    <source>
        <dbReference type="Proteomes" id="UP000002949"/>
    </source>
</evidence>
<dbReference type="SUPFAM" id="SSF53474">
    <property type="entry name" value="alpha/beta-Hydrolases"/>
    <property type="match status" value="1"/>
</dbReference>
<dbReference type="EMBL" id="AGSN01000134">
    <property type="protein sequence ID" value="EHH10117.1"/>
    <property type="molecule type" value="Genomic_DNA"/>
</dbReference>
<sequence length="382" mass="40683">MPAKAFDAQACSTKTAAPLNYFRSAPYFLLMNLIYAAFAFLLALVFAFAGVTRAGAWLIERRNPPAGDFADIGGARIHYVHVPAPADADLPPIVFIHGASANLADQMLPLRPLLEGRAEMLFLDRPGFGWSGRGNNETPSAQANTIAALMDRLGIKKAIVVGHSFGGVVTAAFGREHADRTLGLVFLSPVSHPWPGGATAWYYKLTTVPVVGRLFSETLAYPAGTLQMDAATTCVFSPNKVPDGYVAAASIPLVLRPAAFRANAVDVAGLYDYVLDAAPRYHHIKAPTVIISGDRDKIVYATVHSVGLARDIPGAELVWVRNLGHKPDWIAPDLVIGAIGKIAGKDLDLQAMARTVEARIAGDTQGAKCPDLKVPEAELAPT</sequence>
<dbReference type="GO" id="GO:0016020">
    <property type="term" value="C:membrane"/>
    <property type="evidence" value="ECO:0007669"/>
    <property type="project" value="TreeGrafter"/>
</dbReference>
<dbReference type="Pfam" id="PF00561">
    <property type="entry name" value="Abhydrolase_1"/>
    <property type="match status" value="1"/>
</dbReference>
<feature type="transmembrane region" description="Helical" evidence="1">
    <location>
        <begin position="27"/>
        <end position="52"/>
    </location>
</feature>
<evidence type="ECO:0000259" key="2">
    <source>
        <dbReference type="Pfam" id="PF00561"/>
    </source>
</evidence>
<proteinExistence type="predicted"/>
<gene>
    <name evidence="3" type="ORF">MEA186_20534</name>
</gene>
<dbReference type="PATRIC" id="fig|1082933.3.peg.3999"/>
<dbReference type="STRING" id="1082933.A6B35_01645"/>
<keyword evidence="1" id="KW-1133">Transmembrane helix</keyword>
<dbReference type="PANTHER" id="PTHR43798:SF33">
    <property type="entry name" value="HYDROLASE, PUTATIVE (AFU_ORTHOLOGUE AFUA_2G14860)-RELATED"/>
    <property type="match status" value="1"/>
</dbReference>
<dbReference type="eggNOG" id="COG0596">
    <property type="taxonomic scope" value="Bacteria"/>
</dbReference>
<dbReference type="PRINTS" id="PR00111">
    <property type="entry name" value="ABHYDROLASE"/>
</dbReference>
<dbReference type="InterPro" id="IPR000073">
    <property type="entry name" value="AB_hydrolase_1"/>
</dbReference>
<dbReference type="InterPro" id="IPR029058">
    <property type="entry name" value="AB_hydrolase_fold"/>
</dbReference>
<dbReference type="PANTHER" id="PTHR43798">
    <property type="entry name" value="MONOACYLGLYCEROL LIPASE"/>
    <property type="match status" value="1"/>
</dbReference>
<dbReference type="AlphaFoldDB" id="G6YDR4"/>
<accession>G6YDR4</accession>
<keyword evidence="1" id="KW-0812">Transmembrane</keyword>
<dbReference type="Gene3D" id="3.40.50.1820">
    <property type="entry name" value="alpha/beta hydrolase"/>
    <property type="match status" value="1"/>
</dbReference>
<organism evidence="3 4">
    <name type="scientific">Mesorhizobium amorphae CCNWGS0123</name>
    <dbReference type="NCBI Taxonomy" id="1082933"/>
    <lineage>
        <taxon>Bacteria</taxon>
        <taxon>Pseudomonadati</taxon>
        <taxon>Pseudomonadota</taxon>
        <taxon>Alphaproteobacteria</taxon>
        <taxon>Hyphomicrobiales</taxon>
        <taxon>Phyllobacteriaceae</taxon>
        <taxon>Mesorhizobium</taxon>
    </lineage>
</organism>
<evidence type="ECO:0000256" key="1">
    <source>
        <dbReference type="SAM" id="Phobius"/>
    </source>
</evidence>
<protein>
    <submittedName>
        <fullName evidence="3">Alpha/beta hydrolase fold protein</fullName>
    </submittedName>
</protein>
<keyword evidence="1" id="KW-0472">Membrane</keyword>
<dbReference type="Proteomes" id="UP000002949">
    <property type="component" value="Unassembled WGS sequence"/>
</dbReference>
<evidence type="ECO:0000313" key="3">
    <source>
        <dbReference type="EMBL" id="EHH10117.1"/>
    </source>
</evidence>
<reference evidence="3 4" key="1">
    <citation type="journal article" date="2012" name="J. Bacteriol.">
        <title>Draft Genome Sequence of Plant Growth-Promoting Rhizobium Mesorhizobium amorphae, Isolated from Zinc-Lead Mine Tailings.</title>
        <authorList>
            <person name="Hao X."/>
            <person name="Lin Y."/>
            <person name="Johnstone L."/>
            <person name="Baltrus D.A."/>
            <person name="Miller S.J."/>
            <person name="Wei G."/>
            <person name="Rensing C."/>
        </authorList>
    </citation>
    <scope>NUCLEOTIDE SEQUENCE [LARGE SCALE GENOMIC DNA]</scope>
    <source>
        <strain evidence="3 4">CCNWGS0123</strain>
    </source>
</reference>
<dbReference type="InterPro" id="IPR050266">
    <property type="entry name" value="AB_hydrolase_sf"/>
</dbReference>
<keyword evidence="3" id="KW-0378">Hydrolase</keyword>
<name>G6YDR4_9HYPH</name>